<feature type="domain" description="Integrase core" evidence="1">
    <location>
        <begin position="82"/>
        <end position="227"/>
    </location>
</feature>
<dbReference type="PANTHER" id="PTHR46791">
    <property type="entry name" value="EXPRESSED PROTEIN"/>
    <property type="match status" value="1"/>
</dbReference>
<dbReference type="OrthoDB" id="10045093at2759"/>
<protein>
    <recommendedName>
        <fullName evidence="1">Integrase core domain-containing protein</fullName>
    </recommendedName>
</protein>
<evidence type="ECO:0000259" key="1">
    <source>
        <dbReference type="Pfam" id="PF24764"/>
    </source>
</evidence>
<dbReference type="Proteomes" id="UP000518266">
    <property type="component" value="Unassembled WGS sequence"/>
</dbReference>
<organism evidence="2 3">
    <name type="scientific">Dissostichus mawsoni</name>
    <name type="common">Antarctic cod</name>
    <dbReference type="NCBI Taxonomy" id="36200"/>
    <lineage>
        <taxon>Eukaryota</taxon>
        <taxon>Metazoa</taxon>
        <taxon>Chordata</taxon>
        <taxon>Craniata</taxon>
        <taxon>Vertebrata</taxon>
        <taxon>Euteleostomi</taxon>
        <taxon>Actinopterygii</taxon>
        <taxon>Neopterygii</taxon>
        <taxon>Teleostei</taxon>
        <taxon>Neoteleostei</taxon>
        <taxon>Acanthomorphata</taxon>
        <taxon>Eupercaria</taxon>
        <taxon>Perciformes</taxon>
        <taxon>Notothenioidei</taxon>
        <taxon>Nototheniidae</taxon>
        <taxon>Dissostichus</taxon>
    </lineage>
</organism>
<accession>A0A7J5ZDH8</accession>
<name>A0A7J5ZDH8_DISMA</name>
<keyword evidence="3" id="KW-1185">Reference proteome</keyword>
<reference evidence="2 3" key="1">
    <citation type="submission" date="2020-03" db="EMBL/GenBank/DDBJ databases">
        <title>Dissostichus mawsoni Genome sequencing and assembly.</title>
        <authorList>
            <person name="Park H."/>
        </authorList>
    </citation>
    <scope>NUCLEOTIDE SEQUENCE [LARGE SCALE GENOMIC DNA]</scope>
    <source>
        <strain evidence="2">DM0001</strain>
        <tissue evidence="2">Muscle</tissue>
    </source>
</reference>
<evidence type="ECO:0000313" key="3">
    <source>
        <dbReference type="Proteomes" id="UP000518266"/>
    </source>
</evidence>
<dbReference type="InterPro" id="IPR058913">
    <property type="entry name" value="Integrase_dom_put"/>
</dbReference>
<dbReference type="EMBL" id="JAAKFY010000002">
    <property type="protein sequence ID" value="KAF3859892.1"/>
    <property type="molecule type" value="Genomic_DNA"/>
</dbReference>
<comment type="caution">
    <text evidence="2">The sequence shown here is derived from an EMBL/GenBank/DDBJ whole genome shotgun (WGS) entry which is preliminary data.</text>
</comment>
<sequence>MDTIIEDYFRRGFTNKDILVVLEESHNIKLSLRTLQRKLQKNKLWRRKKTDAAEVASFIEQQLQTAWLQMDAPEMLDSVAAYGFSRKMIWLEAYKTNNDPRIIAGYLIDSVTENNGCTQRVRLDHGTENTHVAQMQKFLHNIEDENGMECVTLGPSTGNQRIERWWGTLRSECAQFWMDHFDQMKADGYFVGSFLDKSLIQFCFQNTIQEELDHIVVVWNDHRINKQQPSGSQWLPLHNVCGSRPIWGSEFLAAS</sequence>
<evidence type="ECO:0000313" key="2">
    <source>
        <dbReference type="EMBL" id="KAF3859892.1"/>
    </source>
</evidence>
<proteinExistence type="predicted"/>
<dbReference type="PANTHER" id="PTHR46791:SF13">
    <property type="entry name" value="CLR5 DOMAIN-CONTAINING PROTEIN"/>
    <property type="match status" value="1"/>
</dbReference>
<gene>
    <name evidence="2" type="ORF">F7725_000147</name>
</gene>
<dbReference type="Pfam" id="PF24764">
    <property type="entry name" value="rva_4"/>
    <property type="match status" value="1"/>
</dbReference>
<dbReference type="AlphaFoldDB" id="A0A7J5ZDH8"/>